<dbReference type="CDD" id="cd03801">
    <property type="entry name" value="GT4_PimA-like"/>
    <property type="match status" value="1"/>
</dbReference>
<dbReference type="Pfam" id="PF00534">
    <property type="entry name" value="Glycos_transf_1"/>
    <property type="match status" value="1"/>
</dbReference>
<dbReference type="AlphaFoldDB" id="A0A0F9VJG5"/>
<gene>
    <name evidence="3" type="ORF">LCGC14_0130640</name>
</gene>
<dbReference type="InterPro" id="IPR028098">
    <property type="entry name" value="Glyco_trans_4-like_N"/>
</dbReference>
<dbReference type="Pfam" id="PF13439">
    <property type="entry name" value="Glyco_transf_4"/>
    <property type="match status" value="1"/>
</dbReference>
<dbReference type="PANTHER" id="PTHR45947">
    <property type="entry name" value="SULFOQUINOVOSYL TRANSFERASE SQD2"/>
    <property type="match status" value="1"/>
</dbReference>
<dbReference type="PANTHER" id="PTHR45947:SF3">
    <property type="entry name" value="SULFOQUINOVOSYL TRANSFERASE SQD2"/>
    <property type="match status" value="1"/>
</dbReference>
<accession>A0A0F9VJG5</accession>
<evidence type="ECO:0008006" key="4">
    <source>
        <dbReference type="Google" id="ProtNLM"/>
    </source>
</evidence>
<name>A0A0F9VJG5_9ZZZZ</name>
<dbReference type="GO" id="GO:0016757">
    <property type="term" value="F:glycosyltransferase activity"/>
    <property type="evidence" value="ECO:0007669"/>
    <property type="project" value="InterPro"/>
</dbReference>
<evidence type="ECO:0000313" key="3">
    <source>
        <dbReference type="EMBL" id="KKN99952.1"/>
    </source>
</evidence>
<dbReference type="InterPro" id="IPR050194">
    <property type="entry name" value="Glycosyltransferase_grp1"/>
</dbReference>
<proteinExistence type="predicted"/>
<dbReference type="InterPro" id="IPR001296">
    <property type="entry name" value="Glyco_trans_1"/>
</dbReference>
<comment type="caution">
    <text evidence="3">The sequence shown here is derived from an EMBL/GenBank/DDBJ whole genome shotgun (WGS) entry which is preliminary data.</text>
</comment>
<feature type="domain" description="Glycosyltransferase subfamily 4-like N-terminal" evidence="2">
    <location>
        <begin position="20"/>
        <end position="171"/>
    </location>
</feature>
<protein>
    <recommendedName>
        <fullName evidence="4">Glycosyltransferase subfamily 4-like N-terminal domain-containing protein</fullName>
    </recommendedName>
</protein>
<sequence length="385" mass="42179">MPETHRQKILIITRNLPPLVGGMERLNWHMADELSKYAEVKVVGPKGAASLKPQQVSLSEAQLKPLPLFLLISFCKALWLVVRWRPDVILAGSGLTAPIAWLASKVCGARSVAYLHGFDITVKNKLYQRLWTPVFRNMNRVIVNSTATKNLALAAGVHGANVTIVYPGVNLPHAPQPEQNITAFKTLHRLIDKKILLSVGRLTTRKGLREFVELALPSIVQAEPNAILVVIGEVPKNSLGAGIQTVESILTQAELSGVSDHIRFLGLITEKVQLATAYEAADVHVFPVRHIPDDPEGFGMVAIEAAAHGLPTVAFATGGIVDAVRHGESGYLVEKNNYSELSLYVLQLLQQTMAEKNVLKFSQNFAWEQFGEGVFKALLETEISE</sequence>
<dbReference type="Gene3D" id="3.40.50.2000">
    <property type="entry name" value="Glycogen Phosphorylase B"/>
    <property type="match status" value="2"/>
</dbReference>
<dbReference type="SUPFAM" id="SSF53756">
    <property type="entry name" value="UDP-Glycosyltransferase/glycogen phosphorylase"/>
    <property type="match status" value="1"/>
</dbReference>
<evidence type="ECO:0000259" key="1">
    <source>
        <dbReference type="Pfam" id="PF00534"/>
    </source>
</evidence>
<evidence type="ECO:0000259" key="2">
    <source>
        <dbReference type="Pfam" id="PF13439"/>
    </source>
</evidence>
<reference evidence="3" key="1">
    <citation type="journal article" date="2015" name="Nature">
        <title>Complex archaea that bridge the gap between prokaryotes and eukaryotes.</title>
        <authorList>
            <person name="Spang A."/>
            <person name="Saw J.H."/>
            <person name="Jorgensen S.L."/>
            <person name="Zaremba-Niedzwiedzka K."/>
            <person name="Martijn J."/>
            <person name="Lind A.E."/>
            <person name="van Eijk R."/>
            <person name="Schleper C."/>
            <person name="Guy L."/>
            <person name="Ettema T.J."/>
        </authorList>
    </citation>
    <scope>NUCLEOTIDE SEQUENCE</scope>
</reference>
<organism evidence="3">
    <name type="scientific">marine sediment metagenome</name>
    <dbReference type="NCBI Taxonomy" id="412755"/>
    <lineage>
        <taxon>unclassified sequences</taxon>
        <taxon>metagenomes</taxon>
        <taxon>ecological metagenomes</taxon>
    </lineage>
</organism>
<dbReference type="EMBL" id="LAZR01000043">
    <property type="protein sequence ID" value="KKN99952.1"/>
    <property type="molecule type" value="Genomic_DNA"/>
</dbReference>
<feature type="domain" description="Glycosyl transferase family 1" evidence="1">
    <location>
        <begin position="192"/>
        <end position="352"/>
    </location>
</feature>